<dbReference type="EMBL" id="BTGU01000005">
    <property type="protein sequence ID" value="GMN34706.1"/>
    <property type="molecule type" value="Genomic_DNA"/>
</dbReference>
<dbReference type="Proteomes" id="UP001187192">
    <property type="component" value="Unassembled WGS sequence"/>
</dbReference>
<gene>
    <name evidence="6" type="ORF">TIFTF001_004844</name>
</gene>
<keyword evidence="7" id="KW-1185">Reference proteome</keyword>
<comment type="caution">
    <text evidence="6">The sequence shown here is derived from an EMBL/GenBank/DDBJ whole genome shotgun (WGS) entry which is preliminary data.</text>
</comment>
<reference evidence="6" key="1">
    <citation type="submission" date="2023-07" db="EMBL/GenBank/DDBJ databases">
        <title>draft genome sequence of fig (Ficus carica).</title>
        <authorList>
            <person name="Takahashi T."/>
            <person name="Nishimura K."/>
        </authorList>
    </citation>
    <scope>NUCLEOTIDE SEQUENCE</scope>
</reference>
<accession>A0AA88CXV3</accession>
<keyword evidence="2 4" id="KW-0863">Zinc-finger</keyword>
<dbReference type="PROSITE" id="PS50089">
    <property type="entry name" value="ZF_RING_2"/>
    <property type="match status" value="1"/>
</dbReference>
<dbReference type="Pfam" id="PF13639">
    <property type="entry name" value="zf-RING_2"/>
    <property type="match status" value="1"/>
</dbReference>
<keyword evidence="3" id="KW-0862">Zinc</keyword>
<evidence type="ECO:0000313" key="6">
    <source>
        <dbReference type="EMBL" id="GMN34706.1"/>
    </source>
</evidence>
<dbReference type="GO" id="GO:0008270">
    <property type="term" value="F:zinc ion binding"/>
    <property type="evidence" value="ECO:0007669"/>
    <property type="project" value="UniProtKB-KW"/>
</dbReference>
<evidence type="ECO:0000313" key="7">
    <source>
        <dbReference type="Proteomes" id="UP001187192"/>
    </source>
</evidence>
<protein>
    <recommendedName>
        <fullName evidence="5">RING-type domain-containing protein</fullName>
    </recommendedName>
</protein>
<dbReference type="InterPro" id="IPR001841">
    <property type="entry name" value="Znf_RING"/>
</dbReference>
<evidence type="ECO:0000256" key="1">
    <source>
        <dbReference type="ARBA" id="ARBA00022723"/>
    </source>
</evidence>
<feature type="domain" description="RING-type" evidence="5">
    <location>
        <begin position="7"/>
        <end position="49"/>
    </location>
</feature>
<dbReference type="SUPFAM" id="SSF57850">
    <property type="entry name" value="RING/U-box"/>
    <property type="match status" value="1"/>
</dbReference>
<evidence type="ECO:0000256" key="2">
    <source>
        <dbReference type="ARBA" id="ARBA00022771"/>
    </source>
</evidence>
<dbReference type="SMART" id="SM00184">
    <property type="entry name" value="RING"/>
    <property type="match status" value="1"/>
</dbReference>
<keyword evidence="1" id="KW-0479">Metal-binding</keyword>
<sequence>MFAASDCAICLGQFAVGDEIRELPPCRHAYHVACIDIWLGSHSFCPYCRQILVVDGRFPANKREYRMINVFLP</sequence>
<dbReference type="Gene3D" id="3.30.40.10">
    <property type="entry name" value="Zinc/RING finger domain, C3HC4 (zinc finger)"/>
    <property type="match status" value="1"/>
</dbReference>
<dbReference type="InterPro" id="IPR013083">
    <property type="entry name" value="Znf_RING/FYVE/PHD"/>
</dbReference>
<dbReference type="AlphaFoldDB" id="A0AA88CXV3"/>
<proteinExistence type="predicted"/>
<dbReference type="InterPro" id="IPR052788">
    <property type="entry name" value="RING-type_E3_ligase_ATL"/>
</dbReference>
<dbReference type="PANTHER" id="PTHR45798:SF97">
    <property type="entry name" value="ALCOHOL-SENSITIVE RING FINGER PROTEIN 1"/>
    <property type="match status" value="1"/>
</dbReference>
<evidence type="ECO:0000256" key="4">
    <source>
        <dbReference type="PROSITE-ProRule" id="PRU00175"/>
    </source>
</evidence>
<organism evidence="6 7">
    <name type="scientific">Ficus carica</name>
    <name type="common">Common fig</name>
    <dbReference type="NCBI Taxonomy" id="3494"/>
    <lineage>
        <taxon>Eukaryota</taxon>
        <taxon>Viridiplantae</taxon>
        <taxon>Streptophyta</taxon>
        <taxon>Embryophyta</taxon>
        <taxon>Tracheophyta</taxon>
        <taxon>Spermatophyta</taxon>
        <taxon>Magnoliopsida</taxon>
        <taxon>eudicotyledons</taxon>
        <taxon>Gunneridae</taxon>
        <taxon>Pentapetalae</taxon>
        <taxon>rosids</taxon>
        <taxon>fabids</taxon>
        <taxon>Rosales</taxon>
        <taxon>Moraceae</taxon>
        <taxon>Ficeae</taxon>
        <taxon>Ficus</taxon>
    </lineage>
</organism>
<name>A0AA88CXV3_FICCA</name>
<evidence type="ECO:0000259" key="5">
    <source>
        <dbReference type="PROSITE" id="PS50089"/>
    </source>
</evidence>
<evidence type="ECO:0000256" key="3">
    <source>
        <dbReference type="ARBA" id="ARBA00022833"/>
    </source>
</evidence>
<dbReference type="PANTHER" id="PTHR45798">
    <property type="entry name" value="RING-H2 FINGER PROTEIN ATL61-RELATED-RELATED"/>
    <property type="match status" value="1"/>
</dbReference>